<proteinExistence type="predicted"/>
<dbReference type="EMBL" id="UZAL01004931">
    <property type="protein sequence ID" value="VDO91502.1"/>
    <property type="molecule type" value="Genomic_DNA"/>
</dbReference>
<organism evidence="2 3">
    <name type="scientific">Schistosoma mattheei</name>
    <dbReference type="NCBI Taxonomy" id="31246"/>
    <lineage>
        <taxon>Eukaryota</taxon>
        <taxon>Metazoa</taxon>
        <taxon>Spiralia</taxon>
        <taxon>Lophotrochozoa</taxon>
        <taxon>Platyhelminthes</taxon>
        <taxon>Trematoda</taxon>
        <taxon>Digenea</taxon>
        <taxon>Strigeidida</taxon>
        <taxon>Schistosomatoidea</taxon>
        <taxon>Schistosomatidae</taxon>
        <taxon>Schistosoma</taxon>
    </lineage>
</organism>
<reference evidence="2 3" key="1">
    <citation type="submission" date="2018-11" db="EMBL/GenBank/DDBJ databases">
        <authorList>
            <consortium name="Pathogen Informatics"/>
        </authorList>
    </citation>
    <scope>NUCLEOTIDE SEQUENCE [LARGE SCALE GENOMIC DNA]</scope>
    <source>
        <strain>Denwood</strain>
        <strain evidence="3">Zambia</strain>
    </source>
</reference>
<name>A0A183NLR6_9TREM</name>
<gene>
    <name evidence="2" type="ORF">SMTD_LOCUS3052</name>
</gene>
<feature type="region of interest" description="Disordered" evidence="1">
    <location>
        <begin position="1"/>
        <end position="68"/>
    </location>
</feature>
<feature type="non-terminal residue" evidence="2">
    <location>
        <position position="1"/>
    </location>
</feature>
<evidence type="ECO:0000313" key="2">
    <source>
        <dbReference type="EMBL" id="VDO91502.1"/>
    </source>
</evidence>
<sequence length="140" mass="16041">PIAKTQEDLDEEEEEDAGAFEETIDEEFSIDEEGIEEGEEENEQKEEGEEVEEEEGEEEESDSSRNLQKNLGLTSYFCPVTLREYGVLRAGDPEIVAVHQNLIYYFSNEEARSKFMENPNVILNGSNGLLKPTVYLYVEY</sequence>
<evidence type="ECO:0000256" key="1">
    <source>
        <dbReference type="SAM" id="MobiDB-lite"/>
    </source>
</evidence>
<dbReference type="STRING" id="31246.A0A183NLR6"/>
<keyword evidence="3" id="KW-1185">Reference proteome</keyword>
<feature type="compositionally biased region" description="Acidic residues" evidence="1">
    <location>
        <begin position="8"/>
        <end position="61"/>
    </location>
</feature>
<protein>
    <submittedName>
        <fullName evidence="2">Uncharacterized protein</fullName>
    </submittedName>
</protein>
<dbReference type="Proteomes" id="UP000269396">
    <property type="component" value="Unassembled WGS sequence"/>
</dbReference>
<evidence type="ECO:0000313" key="3">
    <source>
        <dbReference type="Proteomes" id="UP000269396"/>
    </source>
</evidence>
<accession>A0A183NLR6</accession>
<dbReference type="AlphaFoldDB" id="A0A183NLR6"/>